<dbReference type="InterPro" id="IPR000477">
    <property type="entry name" value="RT_dom"/>
</dbReference>
<dbReference type="GO" id="GO:0004519">
    <property type="term" value="F:endonuclease activity"/>
    <property type="evidence" value="ECO:0007669"/>
    <property type="project" value="UniProtKB-UniRule"/>
</dbReference>
<evidence type="ECO:0000256" key="5">
    <source>
        <dbReference type="ARBA" id="ARBA00022759"/>
    </source>
</evidence>
<dbReference type="CDD" id="cd09634">
    <property type="entry name" value="Cas1_I-II-III"/>
    <property type="match status" value="1"/>
</dbReference>
<proteinExistence type="inferred from homology"/>
<dbReference type="PANTHER" id="PTHR34353:SF2">
    <property type="entry name" value="CRISPR-ASSOCIATED ENDONUCLEASE CAS1 1"/>
    <property type="match status" value="1"/>
</dbReference>
<dbReference type="InterPro" id="IPR042206">
    <property type="entry name" value="CRISPR-assoc_Cas1_C"/>
</dbReference>
<evidence type="ECO:0000256" key="3">
    <source>
        <dbReference type="ARBA" id="ARBA00022722"/>
    </source>
</evidence>
<feature type="binding site" evidence="14">
    <location>
        <position position="851"/>
    </location>
    <ligand>
        <name>Mn(2+)</name>
        <dbReference type="ChEBI" id="CHEBI:29035"/>
    </ligand>
</feature>
<comment type="similarity">
    <text evidence="12">Belongs to the bacterial reverse transcriptase family.</text>
</comment>
<dbReference type="InterPro" id="IPR002729">
    <property type="entry name" value="CRISPR-assoc_Cas1"/>
</dbReference>
<keyword evidence="1" id="KW-0808">Transferase</keyword>
<dbReference type="GO" id="GO:0016787">
    <property type="term" value="F:hydrolase activity"/>
    <property type="evidence" value="ECO:0007669"/>
    <property type="project" value="UniProtKB-KW"/>
</dbReference>
<dbReference type="InterPro" id="IPR043502">
    <property type="entry name" value="DNA/RNA_pol_sf"/>
</dbReference>
<dbReference type="PROSITE" id="PS50878">
    <property type="entry name" value="RT_POL"/>
    <property type="match status" value="1"/>
</dbReference>
<evidence type="ECO:0000256" key="11">
    <source>
        <dbReference type="ARBA" id="ARBA00023211"/>
    </source>
</evidence>
<dbReference type="Gene3D" id="1.20.120.920">
    <property type="entry name" value="CRISPR-associated endonuclease Cas1, C-terminal domain"/>
    <property type="match status" value="1"/>
</dbReference>
<protein>
    <recommendedName>
        <fullName evidence="14">CRISPR-associated endonuclease Cas1</fullName>
        <ecNumber evidence="14">3.1.-.-</ecNumber>
    </recommendedName>
</protein>
<dbReference type="Proteomes" id="UP000030451">
    <property type="component" value="Unassembled WGS sequence"/>
</dbReference>
<dbReference type="GO" id="GO:0051607">
    <property type="term" value="P:defense response to virus"/>
    <property type="evidence" value="ECO:0007669"/>
    <property type="project" value="UniProtKB-UniRule"/>
</dbReference>
<keyword evidence="11 14" id="KW-0464">Manganese</keyword>
<feature type="domain" description="Reverse transcriptase" evidence="15">
    <location>
        <begin position="345"/>
        <end position="572"/>
    </location>
</feature>
<keyword evidence="10 14" id="KW-0238">DNA-binding</keyword>
<dbReference type="AlphaFoldDB" id="A0A0A5I3L3"/>
<dbReference type="Gene3D" id="3.30.70.270">
    <property type="match status" value="1"/>
</dbReference>
<reference evidence="16 17" key="1">
    <citation type="submission" date="2014-10" db="EMBL/GenBank/DDBJ databases">
        <title>Genome sequencing of Vibrio sinaloensis T08.</title>
        <authorList>
            <person name="Chan K.-G."/>
            <person name="Mohamad N.I."/>
        </authorList>
    </citation>
    <scope>NUCLEOTIDE SEQUENCE [LARGE SCALE GENOMIC DNA]</scope>
    <source>
        <strain evidence="16 17">T08</strain>
    </source>
</reference>
<keyword evidence="4 14" id="KW-0479">Metal-binding</keyword>
<name>A0A0A5I3L3_PHOS4</name>
<dbReference type="InterPro" id="IPR000123">
    <property type="entry name" value="Reverse_transcriptase_msDNA"/>
</dbReference>
<evidence type="ECO:0000256" key="10">
    <source>
        <dbReference type="ARBA" id="ARBA00023125"/>
    </source>
</evidence>
<gene>
    <name evidence="14" type="primary">cas1</name>
    <name evidence="16" type="ORF">NM06_05480</name>
</gene>
<evidence type="ECO:0000256" key="4">
    <source>
        <dbReference type="ARBA" id="ARBA00022723"/>
    </source>
</evidence>
<dbReference type="EC" id="3.1.-.-" evidence="14"/>
<keyword evidence="6 14" id="KW-0378">Hydrolase</keyword>
<dbReference type="NCBIfam" id="TIGR00287">
    <property type="entry name" value="cas1"/>
    <property type="match status" value="1"/>
</dbReference>
<accession>A0A0A5I3L3</accession>
<evidence type="ECO:0000313" key="17">
    <source>
        <dbReference type="Proteomes" id="UP000030451"/>
    </source>
</evidence>
<dbReference type="Gene3D" id="3.100.10.20">
    <property type="entry name" value="CRISPR-associated endonuclease Cas1, N-terminal domain"/>
    <property type="match status" value="1"/>
</dbReference>
<evidence type="ECO:0000256" key="8">
    <source>
        <dbReference type="ARBA" id="ARBA00022918"/>
    </source>
</evidence>
<evidence type="ECO:0000256" key="1">
    <source>
        <dbReference type="ARBA" id="ARBA00022679"/>
    </source>
</evidence>
<keyword evidence="5 14" id="KW-0255">Endonuclease</keyword>
<comment type="subunit">
    <text evidence="13 14">Homodimer, forms a heterotetramer with a Cas2 homodimer.</text>
</comment>
<dbReference type="GO" id="GO:0046872">
    <property type="term" value="F:metal ion binding"/>
    <property type="evidence" value="ECO:0007669"/>
    <property type="project" value="UniProtKB-UniRule"/>
</dbReference>
<evidence type="ECO:0000256" key="12">
    <source>
        <dbReference type="ARBA" id="ARBA00034120"/>
    </source>
</evidence>
<comment type="cofactor">
    <cofactor evidence="14">
        <name>Mg(2+)</name>
        <dbReference type="ChEBI" id="CHEBI:18420"/>
    </cofactor>
    <cofactor evidence="14">
        <name>Mn(2+)</name>
        <dbReference type="ChEBI" id="CHEBI:29035"/>
    </cofactor>
</comment>
<dbReference type="InterPro" id="IPR050646">
    <property type="entry name" value="Cas1"/>
</dbReference>
<keyword evidence="8" id="KW-0695">RNA-directed DNA polymerase</keyword>
<dbReference type="GO" id="GO:0003964">
    <property type="term" value="F:RNA-directed DNA polymerase activity"/>
    <property type="evidence" value="ECO:0007669"/>
    <property type="project" value="UniProtKB-KW"/>
</dbReference>
<keyword evidence="7 14" id="KW-0460">Magnesium</keyword>
<evidence type="ECO:0000256" key="6">
    <source>
        <dbReference type="ARBA" id="ARBA00022801"/>
    </source>
</evidence>
<evidence type="ECO:0000256" key="13">
    <source>
        <dbReference type="ARBA" id="ARBA00038592"/>
    </source>
</evidence>
<dbReference type="PANTHER" id="PTHR34353">
    <property type="entry name" value="CRISPR-ASSOCIATED ENDONUCLEASE CAS1 1"/>
    <property type="match status" value="1"/>
</dbReference>
<dbReference type="RefSeq" id="WP_038188758.1">
    <property type="nucleotide sequence ID" value="NZ_JRWP01000004.1"/>
</dbReference>
<dbReference type="SUPFAM" id="SSF56672">
    <property type="entry name" value="DNA/RNA polymerases"/>
    <property type="match status" value="1"/>
</dbReference>
<feature type="binding site" evidence="14">
    <location>
        <position position="836"/>
    </location>
    <ligand>
        <name>Mn(2+)</name>
        <dbReference type="ChEBI" id="CHEBI:29035"/>
    </ligand>
</feature>
<dbReference type="OrthoDB" id="9793236at2"/>
<dbReference type="Pfam" id="PF00078">
    <property type="entry name" value="RVT_1"/>
    <property type="match status" value="1"/>
</dbReference>
<dbReference type="GO" id="GO:0043571">
    <property type="term" value="P:maintenance of CRISPR repeat elements"/>
    <property type="evidence" value="ECO:0007669"/>
    <property type="project" value="UniProtKB-UniRule"/>
</dbReference>
<dbReference type="HAMAP" id="MF_01470">
    <property type="entry name" value="Cas1"/>
    <property type="match status" value="1"/>
</dbReference>
<dbReference type="SMR" id="A0A0A5I3L3"/>
<evidence type="ECO:0000256" key="7">
    <source>
        <dbReference type="ARBA" id="ARBA00022842"/>
    </source>
</evidence>
<evidence type="ECO:0000256" key="2">
    <source>
        <dbReference type="ARBA" id="ARBA00022695"/>
    </source>
</evidence>
<comment type="caution">
    <text evidence="16">The sequence shown here is derived from an EMBL/GenBank/DDBJ whole genome shotgun (WGS) entry which is preliminary data.</text>
</comment>
<keyword evidence="2" id="KW-0548">Nucleotidyltransferase</keyword>
<keyword evidence="9 14" id="KW-0051">Antiviral defense</keyword>
<comment type="similarity">
    <text evidence="14">Belongs to the CRISPR-associated endonuclease Cas1 family.</text>
</comment>
<evidence type="ECO:0000313" key="16">
    <source>
        <dbReference type="EMBL" id="KGY10359.1"/>
    </source>
</evidence>
<feature type="binding site" evidence="14">
    <location>
        <position position="771"/>
    </location>
    <ligand>
        <name>Mn(2+)</name>
        <dbReference type="ChEBI" id="CHEBI:29035"/>
    </ligand>
</feature>
<keyword evidence="3 14" id="KW-0540">Nuclease</keyword>
<evidence type="ECO:0000259" key="15">
    <source>
        <dbReference type="PROSITE" id="PS50878"/>
    </source>
</evidence>
<dbReference type="PRINTS" id="PR00866">
    <property type="entry name" value="RNADNAPOLMS"/>
</dbReference>
<dbReference type="InterPro" id="IPR042211">
    <property type="entry name" value="CRISPR-assoc_Cas1_N"/>
</dbReference>
<dbReference type="GO" id="GO:0003677">
    <property type="term" value="F:DNA binding"/>
    <property type="evidence" value="ECO:0007669"/>
    <property type="project" value="UniProtKB-KW"/>
</dbReference>
<organism evidence="16 17">
    <name type="scientific">Photobacterium sp. (strain ATCC 43367)</name>
    <dbReference type="NCBI Taxonomy" id="379097"/>
    <lineage>
        <taxon>Bacteria</taxon>
        <taxon>Pseudomonadati</taxon>
        <taxon>Pseudomonadota</taxon>
        <taxon>Gammaproteobacteria</taxon>
        <taxon>Vibrionales</taxon>
        <taxon>Vibrionaceae</taxon>
        <taxon>Vibrio</taxon>
        <taxon>Vibrio oreintalis group</taxon>
    </lineage>
</organism>
<evidence type="ECO:0000256" key="14">
    <source>
        <dbReference type="HAMAP-Rule" id="MF_01470"/>
    </source>
</evidence>
<dbReference type="Pfam" id="PF01867">
    <property type="entry name" value="Cas_Cas1"/>
    <property type="match status" value="1"/>
</dbReference>
<sequence>MTNPILNSIEPIAQLLPLRAMVVTLRFTQDATFQFYHHVAAHAWVRHLCGSPDNFSQQVTVQTLENGKTDYKAGELYRFKLVFTPLGGNLIQPLIDALERLPSSAKALPRGACINNNVELVELKCGVGNEEIHHAIDLYPYDLQALAQDVAHWQQRDDIYMESLTPARLLKEKASQESSRGDARYCRDKVHFSATTITRRFVDTIIGLVESHTGQRYQRDIEASFEIQPELSFWVEHRYGRGEKWQKKPMSGALFSLKVRNVPRLEKWQIALLVLGQWLGIGQSRSMGLGLYWLRDVSETLGGHSNRLIKEYFNQRRLVQLVQESLDSQFSEQERNQYKNKVIGLSHTILAGDYKAPVLTQVEIDKSDGGVRTLSIPPLADRILQKAIARPLAVSLDGLWKTHSYGYRKDLSRHDAKFAINQAIQQGYEWVLESDVDSFFDNVDWRNLQTRLKLLLPNDFLVDVIMAWVKAPVKTPSGQILERTQGLPQGSPLSPLLANLVLDDFDADMLALDYKLIRYADDFVLLFKKQSEAQMALDHVIASLNEHGLNIKAKKTQIVHANKGFRYLGFWFVDGYAIETSRHYRQEEQEYQQAITHHQAQLAESKQREKQQIGEREQLGTLLVIAGEVAMLTCENKRLKITQQDESRYYAWEELETILILGPHNISTPCIRQAMHHQVAIHFASRYGQYQGVACSNMPSQGHQLWQLQIAYLQKVDVALTWSIELVCAKIDGHIHLIRNRERQSPLLEKLRTIKRKARRSDDLQVLLGIEGEAAKLQWEFFKQHLDCEWQFSGRNRRPPKDPINAMLSLGYTYLYHLTDSLIQSNGLCPWAGFYHQPHGAHRTLASDLMEPLRVVVDRTVLALVAKRQIKPDDFLILEDGCEMSREARKVLLTQLLADLTTKRKKSDRVIDQMITQVKEVKIATKLALNPNFWRP</sequence>
<evidence type="ECO:0000256" key="9">
    <source>
        <dbReference type="ARBA" id="ARBA00023118"/>
    </source>
</evidence>
<dbReference type="EMBL" id="JRWP01000004">
    <property type="protein sequence ID" value="KGY10359.1"/>
    <property type="molecule type" value="Genomic_DNA"/>
</dbReference>
<dbReference type="GO" id="GO:0003723">
    <property type="term" value="F:RNA binding"/>
    <property type="evidence" value="ECO:0007669"/>
    <property type="project" value="InterPro"/>
</dbReference>
<dbReference type="CDD" id="cd01651">
    <property type="entry name" value="RT_G2_intron"/>
    <property type="match status" value="1"/>
</dbReference>
<comment type="function">
    <text evidence="14">CRISPR (clustered regularly interspaced short palindromic repeat), is an adaptive immune system that provides protection against mobile genetic elements (viruses, transposable elements and conjugative plasmids). CRISPR clusters contain spacers, sequences complementary to antecedent mobile elements, and target invading nucleic acids. CRISPR clusters are transcribed and processed into CRISPR RNA (crRNA). Acts as a dsDNA endonuclease. Involved in the integration of spacer DNA into the CRISPR cassette.</text>
</comment>
<dbReference type="InterPro" id="IPR043128">
    <property type="entry name" value="Rev_trsase/Diguanyl_cyclase"/>
</dbReference>